<dbReference type="EMBL" id="HBUF01401123">
    <property type="protein sequence ID" value="CAG6736908.1"/>
    <property type="molecule type" value="Transcribed_RNA"/>
</dbReference>
<protein>
    <submittedName>
        <fullName evidence="1">Uncharacterized protein</fullName>
    </submittedName>
</protein>
<name>A0A8D8YXK2_9HEMI</name>
<dbReference type="AlphaFoldDB" id="A0A8D8YXK2"/>
<evidence type="ECO:0000313" key="1">
    <source>
        <dbReference type="EMBL" id="CAG6736908.1"/>
    </source>
</evidence>
<proteinExistence type="predicted"/>
<reference evidence="1" key="1">
    <citation type="submission" date="2021-05" db="EMBL/GenBank/DDBJ databases">
        <authorList>
            <person name="Alioto T."/>
            <person name="Alioto T."/>
            <person name="Gomez Garrido J."/>
        </authorList>
    </citation>
    <scope>NUCLEOTIDE SEQUENCE</scope>
</reference>
<sequence>MSCFIFHSNVNNNGDLLWTRFHGAKCQKGRNFLRTILRNRWKIHHRILMSPQHLMIRTMTQAGIQKQRGTRRNSSLESELYSLMKHKRHLWAPNHSTRFPKCPILKTVPKVLGRRT</sequence>
<organism evidence="1">
    <name type="scientific">Cacopsylla melanoneura</name>
    <dbReference type="NCBI Taxonomy" id="428564"/>
    <lineage>
        <taxon>Eukaryota</taxon>
        <taxon>Metazoa</taxon>
        <taxon>Ecdysozoa</taxon>
        <taxon>Arthropoda</taxon>
        <taxon>Hexapoda</taxon>
        <taxon>Insecta</taxon>
        <taxon>Pterygota</taxon>
        <taxon>Neoptera</taxon>
        <taxon>Paraneoptera</taxon>
        <taxon>Hemiptera</taxon>
        <taxon>Sternorrhyncha</taxon>
        <taxon>Psylloidea</taxon>
        <taxon>Psyllidae</taxon>
        <taxon>Psyllinae</taxon>
        <taxon>Cacopsylla</taxon>
    </lineage>
</organism>
<accession>A0A8D8YXK2</accession>